<evidence type="ECO:0000256" key="11">
    <source>
        <dbReference type="RuleBase" id="RU004504"/>
    </source>
</evidence>
<keyword evidence="8" id="KW-0408">Iron</keyword>
<name>B9M097_GEODF</name>
<accession>B9M097</accession>
<dbReference type="Pfam" id="PF00266">
    <property type="entry name" value="Aminotran_5"/>
    <property type="match status" value="1"/>
</dbReference>
<dbReference type="InterPro" id="IPR015424">
    <property type="entry name" value="PyrdxlP-dep_Trfase"/>
</dbReference>
<dbReference type="InterPro" id="IPR015421">
    <property type="entry name" value="PyrdxlP-dep_Trfase_major"/>
</dbReference>
<evidence type="ECO:0000313" key="14">
    <source>
        <dbReference type="Proteomes" id="UP000007721"/>
    </source>
</evidence>
<dbReference type="AlphaFoldDB" id="B9M097"/>
<dbReference type="PANTHER" id="PTHR11601:SF34">
    <property type="entry name" value="CYSTEINE DESULFURASE"/>
    <property type="match status" value="1"/>
</dbReference>
<dbReference type="GO" id="GO:0031071">
    <property type="term" value="F:cysteine desulfurase activity"/>
    <property type="evidence" value="ECO:0007669"/>
    <property type="project" value="UniProtKB-EC"/>
</dbReference>
<dbReference type="InterPro" id="IPR020578">
    <property type="entry name" value="Aminotrans_V_PyrdxlP_BS"/>
</dbReference>
<dbReference type="PANTHER" id="PTHR11601">
    <property type="entry name" value="CYSTEINE DESULFURYLASE FAMILY MEMBER"/>
    <property type="match status" value="1"/>
</dbReference>
<dbReference type="GO" id="GO:0051536">
    <property type="term" value="F:iron-sulfur cluster binding"/>
    <property type="evidence" value="ECO:0007669"/>
    <property type="project" value="UniProtKB-KW"/>
</dbReference>
<dbReference type="PROSITE" id="PS00595">
    <property type="entry name" value="AA_TRANSFER_CLASS_5"/>
    <property type="match status" value="1"/>
</dbReference>
<protein>
    <recommendedName>
        <fullName evidence="4">cysteine desulfurase</fullName>
        <ecNumber evidence="4">2.8.1.7</ecNumber>
    </recommendedName>
</protein>
<keyword evidence="5" id="KW-0808">Transferase</keyword>
<dbReference type="Proteomes" id="UP000007721">
    <property type="component" value="Chromosome"/>
</dbReference>
<dbReference type="InterPro" id="IPR016454">
    <property type="entry name" value="Cysteine_dSase"/>
</dbReference>
<dbReference type="EC" id="2.8.1.7" evidence="4"/>
<evidence type="ECO:0000256" key="9">
    <source>
        <dbReference type="ARBA" id="ARBA00023014"/>
    </source>
</evidence>
<evidence type="ECO:0000256" key="2">
    <source>
        <dbReference type="ARBA" id="ARBA00003120"/>
    </source>
</evidence>
<evidence type="ECO:0000256" key="7">
    <source>
        <dbReference type="ARBA" id="ARBA00022898"/>
    </source>
</evidence>
<keyword evidence="9" id="KW-0411">Iron-sulfur</keyword>
<feature type="domain" description="Aminotransferase class V" evidence="12">
    <location>
        <begin position="7"/>
        <end position="370"/>
    </location>
</feature>
<evidence type="ECO:0000256" key="10">
    <source>
        <dbReference type="ARBA" id="ARBA00050776"/>
    </source>
</evidence>
<proteinExistence type="inferred from homology"/>
<dbReference type="FunFam" id="3.40.640.10:FF:000084">
    <property type="entry name" value="IscS-like cysteine desulfurase"/>
    <property type="match status" value="1"/>
</dbReference>
<evidence type="ECO:0000313" key="13">
    <source>
        <dbReference type="EMBL" id="ACM20877.1"/>
    </source>
</evidence>
<comment type="function">
    <text evidence="2">Catalyzes the removal of elemental sulfur atoms from cysteine to produce alanine. Seems to participate in the biosynthesis of the nitrogenase metalloclusters by providing the inorganic sulfur required for the Fe-S core formation.</text>
</comment>
<keyword evidence="6" id="KW-0479">Metal-binding</keyword>
<keyword evidence="7" id="KW-0663">Pyridoxal phosphate</keyword>
<comment type="catalytic activity">
    <reaction evidence="10">
        <text>(sulfur carrier)-H + L-cysteine = (sulfur carrier)-SH + L-alanine</text>
        <dbReference type="Rhea" id="RHEA:43892"/>
        <dbReference type="Rhea" id="RHEA-COMP:14737"/>
        <dbReference type="Rhea" id="RHEA-COMP:14739"/>
        <dbReference type="ChEBI" id="CHEBI:29917"/>
        <dbReference type="ChEBI" id="CHEBI:35235"/>
        <dbReference type="ChEBI" id="CHEBI:57972"/>
        <dbReference type="ChEBI" id="CHEBI:64428"/>
        <dbReference type="EC" id="2.8.1.7"/>
    </reaction>
</comment>
<evidence type="ECO:0000256" key="4">
    <source>
        <dbReference type="ARBA" id="ARBA00012239"/>
    </source>
</evidence>
<dbReference type="Gene3D" id="3.90.1150.10">
    <property type="entry name" value="Aspartate Aminotransferase, domain 1"/>
    <property type="match status" value="1"/>
</dbReference>
<dbReference type="STRING" id="316067.Geob_2526"/>
<dbReference type="EMBL" id="CP001390">
    <property type="protein sequence ID" value="ACM20877.1"/>
    <property type="molecule type" value="Genomic_DNA"/>
</dbReference>
<dbReference type="SUPFAM" id="SSF53383">
    <property type="entry name" value="PLP-dependent transferases"/>
    <property type="match status" value="1"/>
</dbReference>
<evidence type="ECO:0000256" key="6">
    <source>
        <dbReference type="ARBA" id="ARBA00022723"/>
    </source>
</evidence>
<dbReference type="eggNOG" id="COG1104">
    <property type="taxonomic scope" value="Bacteria"/>
</dbReference>
<comment type="similarity">
    <text evidence="3">Belongs to the class-V pyridoxal-phosphate-dependent aminotransferase family. NifS/IscS subfamily.</text>
</comment>
<dbReference type="InterPro" id="IPR015422">
    <property type="entry name" value="PyrdxlP-dep_Trfase_small"/>
</dbReference>
<organism evidence="13 14">
    <name type="scientific">Geotalea daltonii (strain DSM 22248 / JCM 15807 / FRC-32)</name>
    <name type="common">Geobacter daltonii</name>
    <dbReference type="NCBI Taxonomy" id="316067"/>
    <lineage>
        <taxon>Bacteria</taxon>
        <taxon>Pseudomonadati</taxon>
        <taxon>Thermodesulfobacteriota</taxon>
        <taxon>Desulfuromonadia</taxon>
        <taxon>Geobacterales</taxon>
        <taxon>Geobacteraceae</taxon>
        <taxon>Geotalea</taxon>
    </lineage>
</organism>
<dbReference type="Gene3D" id="3.40.640.10">
    <property type="entry name" value="Type I PLP-dependent aspartate aminotransferase-like (Major domain)"/>
    <property type="match status" value="1"/>
</dbReference>
<dbReference type="GO" id="GO:0046872">
    <property type="term" value="F:metal ion binding"/>
    <property type="evidence" value="ECO:0007669"/>
    <property type="project" value="UniProtKB-KW"/>
</dbReference>
<dbReference type="Gene3D" id="1.10.260.50">
    <property type="match status" value="1"/>
</dbReference>
<evidence type="ECO:0000256" key="8">
    <source>
        <dbReference type="ARBA" id="ARBA00023004"/>
    </source>
</evidence>
<sequence length="379" mass="39966">MIMSARIYFDNSATTPLDPQVRQAMSPFLDAVYGNPSSMHREGLEARQAVEYARSQVAALLGANGDEIIFTASGTEASNLALWGTVQAQLGCHVITTTIEHPAVLQTCRALASAGIEVTRLPVGGDGIVDPAALAVALRPTTRLVSVMAANNVVGTLQPIAELALITRNHGAVFHCDAVQAVGKIPLDMGRLPVDLLSLSAHKFHGPKGVGALYIRKGVRLSPLIHGGGQEKGLRSATENVAGIVGLGAAAAIAANGMSAETARLVCLRDRLLDRLLQRIPQAYLIGHRYRRLPGHLCLGIDGREGETIKLLMALDDAGIAVSTGSACSASHGGEPSYILSAMGYDPLRARGSLRITLGRFNTEKEVDHFIDVIAAQIN</sequence>
<dbReference type="PIRSF" id="PIRSF005572">
    <property type="entry name" value="NifS"/>
    <property type="match status" value="1"/>
</dbReference>
<comment type="cofactor">
    <cofactor evidence="1 11">
        <name>pyridoxal 5'-phosphate</name>
        <dbReference type="ChEBI" id="CHEBI:597326"/>
    </cofactor>
</comment>
<evidence type="ECO:0000259" key="12">
    <source>
        <dbReference type="Pfam" id="PF00266"/>
    </source>
</evidence>
<evidence type="ECO:0000256" key="1">
    <source>
        <dbReference type="ARBA" id="ARBA00001933"/>
    </source>
</evidence>
<dbReference type="InterPro" id="IPR000192">
    <property type="entry name" value="Aminotrans_V_dom"/>
</dbReference>
<evidence type="ECO:0000256" key="5">
    <source>
        <dbReference type="ARBA" id="ARBA00022679"/>
    </source>
</evidence>
<dbReference type="HOGENOM" id="CLU_003433_0_0_7"/>
<dbReference type="KEGG" id="geo:Geob_2526"/>
<gene>
    <name evidence="13" type="primary">nifS-4</name>
    <name evidence="13" type="ordered locus">Geob_2526</name>
</gene>
<reference evidence="13 14" key="1">
    <citation type="submission" date="2009-01" db="EMBL/GenBank/DDBJ databases">
        <title>Complete sequence of Geobacter sp. FRC-32.</title>
        <authorList>
            <consortium name="US DOE Joint Genome Institute"/>
            <person name="Lucas S."/>
            <person name="Copeland A."/>
            <person name="Lapidus A."/>
            <person name="Glavina del Rio T."/>
            <person name="Dalin E."/>
            <person name="Tice H."/>
            <person name="Bruce D."/>
            <person name="Goodwin L."/>
            <person name="Pitluck S."/>
            <person name="Saunders E."/>
            <person name="Brettin T."/>
            <person name="Detter J.C."/>
            <person name="Han C."/>
            <person name="Larimer F."/>
            <person name="Land M."/>
            <person name="Hauser L."/>
            <person name="Kyrpides N."/>
            <person name="Ovchinnikova G."/>
            <person name="Kostka J."/>
            <person name="Richardson P."/>
        </authorList>
    </citation>
    <scope>NUCLEOTIDE SEQUENCE [LARGE SCALE GENOMIC DNA]</scope>
    <source>
        <strain evidence="14">DSM 22248 / JCM 15807 / FRC-32</strain>
    </source>
</reference>
<keyword evidence="14" id="KW-1185">Reference proteome</keyword>
<evidence type="ECO:0000256" key="3">
    <source>
        <dbReference type="ARBA" id="ARBA00006490"/>
    </source>
</evidence>